<gene>
    <name evidence="1" type="ORF">CK203_013250</name>
</gene>
<proteinExistence type="predicted"/>
<dbReference type="EMBL" id="QGNW01000032">
    <property type="protein sequence ID" value="RVX11012.1"/>
    <property type="molecule type" value="Genomic_DNA"/>
</dbReference>
<accession>A0A438JPZ4</accession>
<name>A0A438JPZ4_VITVI</name>
<reference evidence="1 2" key="1">
    <citation type="journal article" date="2018" name="PLoS Genet.">
        <title>Population sequencing reveals clonal diversity and ancestral inbreeding in the grapevine cultivar Chardonnay.</title>
        <authorList>
            <person name="Roach M.J."/>
            <person name="Johnson D.L."/>
            <person name="Bohlmann J."/>
            <person name="van Vuuren H.J."/>
            <person name="Jones S.J."/>
            <person name="Pretorius I.S."/>
            <person name="Schmidt S.A."/>
            <person name="Borneman A.R."/>
        </authorList>
    </citation>
    <scope>NUCLEOTIDE SEQUENCE [LARGE SCALE GENOMIC DNA]</scope>
    <source>
        <strain evidence="2">cv. Chardonnay</strain>
        <tissue evidence="1">Leaf</tissue>
    </source>
</reference>
<dbReference type="Proteomes" id="UP000288805">
    <property type="component" value="Unassembled WGS sequence"/>
</dbReference>
<evidence type="ECO:0000313" key="2">
    <source>
        <dbReference type="Proteomes" id="UP000288805"/>
    </source>
</evidence>
<evidence type="ECO:0000313" key="1">
    <source>
        <dbReference type="EMBL" id="RVX11012.1"/>
    </source>
</evidence>
<comment type="caution">
    <text evidence="1">The sequence shown here is derived from an EMBL/GenBank/DDBJ whole genome shotgun (WGS) entry which is preliminary data.</text>
</comment>
<protein>
    <submittedName>
        <fullName evidence="1">Uncharacterized protein</fullName>
    </submittedName>
</protein>
<organism evidence="1 2">
    <name type="scientific">Vitis vinifera</name>
    <name type="common">Grape</name>
    <dbReference type="NCBI Taxonomy" id="29760"/>
    <lineage>
        <taxon>Eukaryota</taxon>
        <taxon>Viridiplantae</taxon>
        <taxon>Streptophyta</taxon>
        <taxon>Embryophyta</taxon>
        <taxon>Tracheophyta</taxon>
        <taxon>Spermatophyta</taxon>
        <taxon>Magnoliopsida</taxon>
        <taxon>eudicotyledons</taxon>
        <taxon>Gunneridae</taxon>
        <taxon>Pentapetalae</taxon>
        <taxon>rosids</taxon>
        <taxon>Vitales</taxon>
        <taxon>Vitaceae</taxon>
        <taxon>Viteae</taxon>
        <taxon>Vitis</taxon>
    </lineage>
</organism>
<sequence length="86" mass="8752">MGSRCGRTFCTIGVTIGSECAPQVVATGGLGLLGSLESELSSWGARCMGVCGSCDLTLYVSGMAPAVPGYINSGSGLEFATWPLER</sequence>
<dbReference type="AlphaFoldDB" id="A0A438JPZ4"/>